<reference evidence="13 14" key="1">
    <citation type="journal article" date="2021" name="BMC Biol.">
        <title>Horizontally acquired antibacterial genes associated with adaptive radiation of ladybird beetles.</title>
        <authorList>
            <person name="Li H.S."/>
            <person name="Tang X.F."/>
            <person name="Huang Y.H."/>
            <person name="Xu Z.Y."/>
            <person name="Chen M.L."/>
            <person name="Du X.Y."/>
            <person name="Qiu B.Y."/>
            <person name="Chen P.T."/>
            <person name="Zhang W."/>
            <person name="Slipinski A."/>
            <person name="Escalona H.E."/>
            <person name="Waterhouse R.M."/>
            <person name="Zwick A."/>
            <person name="Pang H."/>
        </authorList>
    </citation>
    <scope>NUCLEOTIDE SEQUENCE [LARGE SCALE GENOMIC DNA]</scope>
    <source>
        <strain evidence="13">SYSU2018</strain>
    </source>
</reference>
<comment type="similarity">
    <text evidence="2 10">Belongs to the fatty acyl-CoA reductase family.</text>
</comment>
<evidence type="ECO:0000256" key="6">
    <source>
        <dbReference type="ARBA" id="ARBA00022989"/>
    </source>
</evidence>
<evidence type="ECO:0000256" key="8">
    <source>
        <dbReference type="ARBA" id="ARBA00023136"/>
    </source>
</evidence>
<comment type="catalytic activity">
    <reaction evidence="9 10">
        <text>a long-chain fatty acyl-CoA + 2 NADPH + 2 H(+) = a long-chain primary fatty alcohol + 2 NADP(+) + CoA</text>
        <dbReference type="Rhea" id="RHEA:52716"/>
        <dbReference type="ChEBI" id="CHEBI:15378"/>
        <dbReference type="ChEBI" id="CHEBI:57287"/>
        <dbReference type="ChEBI" id="CHEBI:57783"/>
        <dbReference type="ChEBI" id="CHEBI:58349"/>
        <dbReference type="ChEBI" id="CHEBI:77396"/>
        <dbReference type="ChEBI" id="CHEBI:83139"/>
        <dbReference type="EC" id="1.2.1.84"/>
    </reaction>
</comment>
<dbReference type="CDD" id="cd09071">
    <property type="entry name" value="FAR_C"/>
    <property type="match status" value="1"/>
</dbReference>
<keyword evidence="5 10" id="KW-0521">NADP</keyword>
<dbReference type="SUPFAM" id="SSF51735">
    <property type="entry name" value="NAD(P)-binding Rossmann-fold domains"/>
    <property type="match status" value="1"/>
</dbReference>
<evidence type="ECO:0000256" key="7">
    <source>
        <dbReference type="ARBA" id="ARBA00023098"/>
    </source>
</evidence>
<dbReference type="InterPro" id="IPR013120">
    <property type="entry name" value="FAR_NAD-bd"/>
</dbReference>
<evidence type="ECO:0000313" key="13">
    <source>
        <dbReference type="EMBL" id="KAL3271810.1"/>
    </source>
</evidence>
<dbReference type="AlphaFoldDB" id="A0ABD2MZL5"/>
<keyword evidence="8 10" id="KW-0472">Membrane</keyword>
<evidence type="ECO:0000259" key="11">
    <source>
        <dbReference type="Pfam" id="PF03015"/>
    </source>
</evidence>
<dbReference type="GO" id="GO:0102965">
    <property type="term" value="F:alcohol-forming long-chain fatty acyl-CoA reductase activity"/>
    <property type="evidence" value="ECO:0007669"/>
    <property type="project" value="UniProtKB-EC"/>
</dbReference>
<evidence type="ECO:0000256" key="9">
    <source>
        <dbReference type="ARBA" id="ARBA00052530"/>
    </source>
</evidence>
<keyword evidence="3 10" id="KW-0444">Lipid biosynthesis</keyword>
<dbReference type="Gene3D" id="3.40.50.720">
    <property type="entry name" value="NAD(P)-binding Rossmann-like Domain"/>
    <property type="match status" value="1"/>
</dbReference>
<evidence type="ECO:0000259" key="12">
    <source>
        <dbReference type="Pfam" id="PF07993"/>
    </source>
</evidence>
<dbReference type="InterPro" id="IPR026055">
    <property type="entry name" value="FAR"/>
</dbReference>
<dbReference type="CDD" id="cd05236">
    <property type="entry name" value="FAR-N_SDR_e"/>
    <property type="match status" value="1"/>
</dbReference>
<dbReference type="FunFam" id="3.40.50.720:FF:000143">
    <property type="entry name" value="Fatty acyl-CoA reductase"/>
    <property type="match status" value="1"/>
</dbReference>
<comment type="subcellular location">
    <subcellularLocation>
        <location evidence="1">Membrane</location>
        <topology evidence="1">Multi-pass membrane protein</topology>
    </subcellularLocation>
</comment>
<comment type="caution">
    <text evidence="13">The sequence shown here is derived from an EMBL/GenBank/DDBJ whole genome shotgun (WGS) entry which is preliminary data.</text>
</comment>
<evidence type="ECO:0000256" key="3">
    <source>
        <dbReference type="ARBA" id="ARBA00022516"/>
    </source>
</evidence>
<evidence type="ECO:0000256" key="1">
    <source>
        <dbReference type="ARBA" id="ARBA00004141"/>
    </source>
</evidence>
<comment type="function">
    <text evidence="10">Catalyzes the reduction of fatty acyl-CoA to fatty alcohols.</text>
</comment>
<sequence length="513" mass="58962">MADMSIPEFFTGRSIFITGGSGFMGKVLIEKLLRSCPGIVNIYMLIRDKKGKSPEERIKAMLDLPLFKVLKKENPRAVDKIIPVTGDVMELGLGLSEEDRKVLIQKVSVVYHAAASVRFDDSLRDAIIMNTRGTREVVLLAKEMKNIIALLHFSTTYCNTDRKVIGEEVYPAHADWRDAIKLAENVDRYELDMLTSKYIDPLPNTYTFTKSLAEHVVKDLCDGIIPTVIFRPSIVISTWKDPIPGWIDNFNGPVGILVAVGKGVLRTLYTEPDLVADYVPVDIIMRGILAGTWKKGITKDVKERNELVVYNCSQNDISPVTMKEIVHIGQNLIFECPVSDALWFPFCQITKCWYLHFFKVLFYQLLPALFVDGLLKLSGRKPILIKVHRRIYIANMALEFFITNQWKFLNDKGKALETELLPCDVEDFGYNTDQIDVHEYFRNGMFGGREYLLKESPDTLPRARLQIRRMWLISQIYSMIWYVGMAYLVWYKIPYAQIYRNVADFTYDYFSSL</sequence>
<evidence type="ECO:0000256" key="2">
    <source>
        <dbReference type="ARBA" id="ARBA00005928"/>
    </source>
</evidence>
<name>A0ABD2MZL5_9CUCU</name>
<organism evidence="13 14">
    <name type="scientific">Cryptolaemus montrouzieri</name>
    <dbReference type="NCBI Taxonomy" id="559131"/>
    <lineage>
        <taxon>Eukaryota</taxon>
        <taxon>Metazoa</taxon>
        <taxon>Ecdysozoa</taxon>
        <taxon>Arthropoda</taxon>
        <taxon>Hexapoda</taxon>
        <taxon>Insecta</taxon>
        <taxon>Pterygota</taxon>
        <taxon>Neoptera</taxon>
        <taxon>Endopterygota</taxon>
        <taxon>Coleoptera</taxon>
        <taxon>Polyphaga</taxon>
        <taxon>Cucujiformia</taxon>
        <taxon>Coccinelloidea</taxon>
        <taxon>Coccinellidae</taxon>
        <taxon>Scymninae</taxon>
        <taxon>Scymnini</taxon>
        <taxon>Cryptolaemus</taxon>
    </lineage>
</organism>
<evidence type="ECO:0000256" key="4">
    <source>
        <dbReference type="ARBA" id="ARBA00022692"/>
    </source>
</evidence>
<dbReference type="GO" id="GO:1901568">
    <property type="term" value="P:fatty acid derivative metabolic process"/>
    <property type="evidence" value="ECO:0007669"/>
    <property type="project" value="UniProtKB-ARBA"/>
</dbReference>
<keyword evidence="14" id="KW-1185">Reference proteome</keyword>
<keyword evidence="10" id="KW-0560">Oxidoreductase</keyword>
<dbReference type="Pfam" id="PF03015">
    <property type="entry name" value="Sterile"/>
    <property type="match status" value="1"/>
</dbReference>
<keyword evidence="7 10" id="KW-0443">Lipid metabolism</keyword>
<proteinExistence type="inferred from homology"/>
<dbReference type="EMBL" id="JABFTP020000042">
    <property type="protein sequence ID" value="KAL3271810.1"/>
    <property type="molecule type" value="Genomic_DNA"/>
</dbReference>
<evidence type="ECO:0000256" key="10">
    <source>
        <dbReference type="RuleBase" id="RU363097"/>
    </source>
</evidence>
<feature type="domain" description="Fatty acyl-CoA reductase C-terminal" evidence="11">
    <location>
        <begin position="363"/>
        <end position="455"/>
    </location>
</feature>
<evidence type="ECO:0000313" key="14">
    <source>
        <dbReference type="Proteomes" id="UP001516400"/>
    </source>
</evidence>
<dbReference type="EC" id="1.2.1.84" evidence="10"/>
<keyword evidence="6 10" id="KW-1133">Transmembrane helix</keyword>
<keyword evidence="4 10" id="KW-0812">Transmembrane</keyword>
<gene>
    <name evidence="13" type="ORF">HHI36_022280</name>
</gene>
<dbReference type="GO" id="GO:0016020">
    <property type="term" value="C:membrane"/>
    <property type="evidence" value="ECO:0007669"/>
    <property type="project" value="UniProtKB-SubCell"/>
</dbReference>
<protein>
    <recommendedName>
        <fullName evidence="10">Fatty acyl-CoA reductase</fullName>
        <ecNumber evidence="10">1.2.1.84</ecNumber>
    </recommendedName>
</protein>
<feature type="transmembrane region" description="Helical" evidence="10">
    <location>
        <begin position="470"/>
        <end position="490"/>
    </location>
</feature>
<dbReference type="Pfam" id="PF07993">
    <property type="entry name" value="NAD_binding_4"/>
    <property type="match status" value="1"/>
</dbReference>
<dbReference type="PANTHER" id="PTHR11011">
    <property type="entry name" value="MALE STERILITY PROTEIN 2-RELATED"/>
    <property type="match status" value="1"/>
</dbReference>
<dbReference type="InterPro" id="IPR036291">
    <property type="entry name" value="NAD(P)-bd_dom_sf"/>
</dbReference>
<dbReference type="Proteomes" id="UP001516400">
    <property type="component" value="Unassembled WGS sequence"/>
</dbReference>
<accession>A0ABD2MZL5</accession>
<feature type="domain" description="Thioester reductase (TE)" evidence="12">
    <location>
        <begin position="17"/>
        <end position="287"/>
    </location>
</feature>
<dbReference type="PANTHER" id="PTHR11011:SF24">
    <property type="entry name" value="FATTY ACYL-COA REDUCTASE"/>
    <property type="match status" value="1"/>
</dbReference>
<evidence type="ECO:0000256" key="5">
    <source>
        <dbReference type="ARBA" id="ARBA00022857"/>
    </source>
</evidence>
<dbReference type="InterPro" id="IPR033640">
    <property type="entry name" value="FAR_C"/>
</dbReference>